<dbReference type="InterPro" id="IPR019587">
    <property type="entry name" value="Polyketide_cyclase/dehydratase"/>
</dbReference>
<evidence type="ECO:0000313" key="2">
    <source>
        <dbReference type="Proteomes" id="UP000245711"/>
    </source>
</evidence>
<dbReference type="RefSeq" id="WP_109334927.1">
    <property type="nucleotide sequence ID" value="NZ_CP021354.1"/>
</dbReference>
<dbReference type="AlphaFoldDB" id="A0A2S2C3F9"/>
<dbReference type="Gene3D" id="3.30.530.20">
    <property type="match status" value="1"/>
</dbReference>
<dbReference type="Pfam" id="PF10604">
    <property type="entry name" value="Polyketide_cyc2"/>
    <property type="match status" value="1"/>
</dbReference>
<dbReference type="InterPro" id="IPR023393">
    <property type="entry name" value="START-like_dom_sf"/>
</dbReference>
<gene>
    <name evidence="1" type="ORF">CBI38_07615</name>
</gene>
<evidence type="ECO:0000313" key="1">
    <source>
        <dbReference type="EMBL" id="AWK75405.1"/>
    </source>
</evidence>
<reference evidence="1 2" key="1">
    <citation type="submission" date="2017-05" db="EMBL/GenBank/DDBJ databases">
        <title>Isolation of Rhodococcus sp. S2-17 biodegrading of BP-3.</title>
        <authorList>
            <person name="Lee Y."/>
            <person name="Kim K.H."/>
            <person name="Chun B.H."/>
            <person name="Jung H.S."/>
            <person name="Jeon C.O."/>
        </authorList>
    </citation>
    <scope>NUCLEOTIDE SEQUENCE [LARGE SCALE GENOMIC DNA]</scope>
    <source>
        <strain evidence="1 2">S2-17</strain>
    </source>
</reference>
<protein>
    <submittedName>
        <fullName evidence="1">SRPBCC family protein</fullName>
    </submittedName>
</protein>
<sequence>MATPTTVEQSRAIPITCAQAFDGTLSIPLDAIFSRRYALLPPIKQVRGQDGIWGRVGQSRTVVTTDGGTMREVLTNVDAPHSFSYLLSDITGPLRPLVDSIDGTWEFVPCGTGTRITWRWVLHPRGPGTLVMPLIASMWRGYARQALEVLSEQLLMPESTERTPD</sequence>
<proteinExistence type="predicted"/>
<dbReference type="EMBL" id="CP021354">
    <property type="protein sequence ID" value="AWK75405.1"/>
    <property type="molecule type" value="Genomic_DNA"/>
</dbReference>
<keyword evidence="2" id="KW-1185">Reference proteome</keyword>
<organism evidence="1 2">
    <name type="scientific">Rhodococcus oxybenzonivorans</name>
    <dbReference type="NCBI Taxonomy" id="1990687"/>
    <lineage>
        <taxon>Bacteria</taxon>
        <taxon>Bacillati</taxon>
        <taxon>Actinomycetota</taxon>
        <taxon>Actinomycetes</taxon>
        <taxon>Mycobacteriales</taxon>
        <taxon>Nocardiaceae</taxon>
        <taxon>Rhodococcus</taxon>
    </lineage>
</organism>
<dbReference type="OrthoDB" id="4724764at2"/>
<dbReference type="KEGG" id="roz:CBI38_07615"/>
<dbReference type="SUPFAM" id="SSF55961">
    <property type="entry name" value="Bet v1-like"/>
    <property type="match status" value="1"/>
</dbReference>
<name>A0A2S2C3F9_9NOCA</name>
<dbReference type="Proteomes" id="UP000245711">
    <property type="component" value="Chromosome"/>
</dbReference>
<accession>A0A2S2C3F9</accession>